<dbReference type="RefSeq" id="WP_341724345.1">
    <property type="nucleotide sequence ID" value="NZ_JBBWWT010000001.1"/>
</dbReference>
<comment type="caution">
    <text evidence="1">The sequence shown here is derived from an EMBL/GenBank/DDBJ whole genome shotgun (WGS) entry which is preliminary data.</text>
</comment>
<dbReference type="Proteomes" id="UP001459204">
    <property type="component" value="Unassembled WGS sequence"/>
</dbReference>
<keyword evidence="2" id="KW-1185">Reference proteome</keyword>
<evidence type="ECO:0000313" key="2">
    <source>
        <dbReference type="Proteomes" id="UP001459204"/>
    </source>
</evidence>
<sequence>MASKYTDGKQGGFVFCRDDAANNPFDAQYHSVRLHKGMLVASLFVAALGE</sequence>
<organism evidence="1 2">
    <name type="scientific">Pseudoxanthomonas putridarboris</name>
    <dbReference type="NCBI Taxonomy" id="752605"/>
    <lineage>
        <taxon>Bacteria</taxon>
        <taxon>Pseudomonadati</taxon>
        <taxon>Pseudomonadota</taxon>
        <taxon>Gammaproteobacteria</taxon>
        <taxon>Lysobacterales</taxon>
        <taxon>Lysobacteraceae</taxon>
        <taxon>Pseudoxanthomonas</taxon>
    </lineage>
</organism>
<evidence type="ECO:0000313" key="1">
    <source>
        <dbReference type="EMBL" id="MEL1263151.1"/>
    </source>
</evidence>
<gene>
    <name evidence="1" type="ORF">AAD027_02060</name>
</gene>
<dbReference type="EMBL" id="JBBWWT010000001">
    <property type="protein sequence ID" value="MEL1263151.1"/>
    <property type="molecule type" value="Genomic_DNA"/>
</dbReference>
<accession>A0ABU9IWX8</accession>
<reference evidence="1 2" key="1">
    <citation type="submission" date="2024-04" db="EMBL/GenBank/DDBJ databases">
        <title>Draft genome sequence of Pseudoxanthomonas putridarboris WD12.</title>
        <authorList>
            <person name="Oh J."/>
        </authorList>
    </citation>
    <scope>NUCLEOTIDE SEQUENCE [LARGE SCALE GENOMIC DNA]</scope>
    <source>
        <strain evidence="1 2">WD12</strain>
    </source>
</reference>
<protein>
    <submittedName>
        <fullName evidence="1">Uncharacterized protein</fullName>
    </submittedName>
</protein>
<proteinExistence type="predicted"/>
<name>A0ABU9IWX8_9GAMM</name>